<evidence type="ECO:0000313" key="3">
    <source>
        <dbReference type="EMBL" id="MBO9761497.1"/>
    </source>
</evidence>
<name>A0A8I1XNJ3_XANMN</name>
<protein>
    <submittedName>
        <fullName evidence="3">DUF4209 domain-containing protein</fullName>
    </submittedName>
</protein>
<dbReference type="Pfam" id="PF13910">
    <property type="entry name" value="DUF4209"/>
    <property type="match status" value="1"/>
</dbReference>
<reference evidence="3" key="1">
    <citation type="submission" date="2021-03" db="EMBL/GenBank/DDBJ databases">
        <title>Molecular characterization of Xanthomonas species pathogenic on Araceae and the development of a triplex TaqMan assay for detection of X. phaseoli pv. dieffenbachiae.</title>
        <authorList>
            <person name="Van Der Wolf J."/>
            <person name="Krijger M."/>
            <person name="Mendes O."/>
            <person name="Brankovics B."/>
            <person name="Bonants P."/>
            <person name="Meekes E."/>
        </authorList>
    </citation>
    <scope>NUCLEOTIDE SEQUENCE</scope>
    <source>
        <strain evidence="3">NBC1264</strain>
    </source>
</reference>
<evidence type="ECO:0000259" key="2">
    <source>
        <dbReference type="Pfam" id="PF24098"/>
    </source>
</evidence>
<proteinExistence type="predicted"/>
<evidence type="ECO:0000259" key="1">
    <source>
        <dbReference type="Pfam" id="PF13910"/>
    </source>
</evidence>
<dbReference type="AlphaFoldDB" id="A0A8I1XNJ3"/>
<comment type="caution">
    <text evidence="3">The sequence shown here is derived from an EMBL/GenBank/DDBJ whole genome shotgun (WGS) entry which is preliminary data.</text>
</comment>
<feature type="domain" description="DUF4209" evidence="1">
    <location>
        <begin position="544"/>
        <end position="632"/>
    </location>
</feature>
<dbReference type="EMBL" id="JAGHXW010000056">
    <property type="protein sequence ID" value="MBO9761497.1"/>
    <property type="molecule type" value="Genomic_DNA"/>
</dbReference>
<feature type="domain" description="DUF7380" evidence="2">
    <location>
        <begin position="56"/>
        <end position="221"/>
    </location>
</feature>
<organism evidence="3 4">
    <name type="scientific">Xanthomonas manihotis</name>
    <dbReference type="NCBI Taxonomy" id="43353"/>
    <lineage>
        <taxon>Bacteria</taxon>
        <taxon>Pseudomonadati</taxon>
        <taxon>Pseudomonadota</taxon>
        <taxon>Gammaproteobacteria</taxon>
        <taxon>Lysobacterales</taxon>
        <taxon>Lysobacteraceae</taxon>
        <taxon>Xanthomonas</taxon>
    </lineage>
</organism>
<sequence length="659" mass="73387">MLVSTMVRDAVELTLTQIGPWRLDRLPSGFMEEEMTGSEVQGDTSTEETIQEGFLNAPVSQEDLDAMGWQKELESREGPIDRWSSVTELRKRSDELKDERPQEAAILHLLSAVISMHMVVGTPQPYVAAFQMTNGRSAAPEDVGIYDLDALEMMSKSAKDTWVRARLSDVALQVAQAYERPGWQLGAIAARAHLEYSVSGDDHVVLRRQSLQRAMELGWRYLRNDAEFSEALWKSAKSLMHQGLTESWPGVSIPIAGEIRKRNRSMAGEAAAAFEQQGDTLLVKGPSPEVVDLFREAAALWLAAKDSPREQIAHHKTADALIDLARTPGQAMVQADWMAEGIAVLRRHKGDRARIKELQAELADIRSRIIGEMSTFSHQIDVSSVVTHVRRRISAETLADALLQVAFAFSTWVDAEQVRKEVTDNARRFVFTGMFRQVTYDANGVPVDAASPFDSSDEAEMERRMVNHVSQHDHPILARVAIPAALDVLQSKFEPTLADILGILHSSPVTPRGHEWSLARGILAGLELDWEESAVFLIPQAEPFVRAAFKRAGIHTLSNSTATDGAEEEKSLNELLAHPDVGSVLPPDLILELKALLTHKAGHNLRNRYGHGLIADDELANVGTVALWWTMLRLVLWPFRERVVEMWQQTERVVEEGEA</sequence>
<dbReference type="InterPro" id="IPR055804">
    <property type="entry name" value="DUF7380"/>
</dbReference>
<dbReference type="RefSeq" id="WP_017165255.1">
    <property type="nucleotide sequence ID" value="NZ_JAGHXV010000041.1"/>
</dbReference>
<dbReference type="Proteomes" id="UP000668572">
    <property type="component" value="Unassembled WGS sequence"/>
</dbReference>
<accession>A0A8I1XNJ3</accession>
<dbReference type="InterPro" id="IPR025209">
    <property type="entry name" value="DUF4209"/>
</dbReference>
<evidence type="ECO:0000313" key="4">
    <source>
        <dbReference type="Proteomes" id="UP000668572"/>
    </source>
</evidence>
<gene>
    <name evidence="3" type="ORF">J7405_18470</name>
</gene>
<dbReference type="Pfam" id="PF24098">
    <property type="entry name" value="DUF7380"/>
    <property type="match status" value="1"/>
</dbReference>